<feature type="region of interest" description="Disordered" evidence="1">
    <location>
        <begin position="1"/>
        <end position="100"/>
    </location>
</feature>
<name>A0A4Z2FWK2_9TELE</name>
<dbReference type="Proteomes" id="UP000314294">
    <property type="component" value="Unassembled WGS sequence"/>
</dbReference>
<gene>
    <name evidence="2" type="ORF">EYF80_044486</name>
</gene>
<dbReference type="EMBL" id="SRLO01000854">
    <property type="protein sequence ID" value="TNN45301.1"/>
    <property type="molecule type" value="Genomic_DNA"/>
</dbReference>
<proteinExistence type="predicted"/>
<evidence type="ECO:0000256" key="1">
    <source>
        <dbReference type="SAM" id="MobiDB-lite"/>
    </source>
</evidence>
<sequence>MRKVNIAEVDETSDRTDGTGFTFSSMSMLDAQGVSTPTDPRSAPPQAKGTRISSGARAQGDEECDEQSQTEAGERRFSTTDSTVMLPSGRPPFSREAHVT</sequence>
<evidence type="ECO:0000313" key="3">
    <source>
        <dbReference type="Proteomes" id="UP000314294"/>
    </source>
</evidence>
<dbReference type="AlphaFoldDB" id="A0A4Z2FWK2"/>
<protein>
    <submittedName>
        <fullName evidence="2">Uncharacterized protein</fullName>
    </submittedName>
</protein>
<evidence type="ECO:0000313" key="2">
    <source>
        <dbReference type="EMBL" id="TNN45301.1"/>
    </source>
</evidence>
<reference evidence="2 3" key="1">
    <citation type="submission" date="2019-03" db="EMBL/GenBank/DDBJ databases">
        <title>First draft genome of Liparis tanakae, snailfish: a comprehensive survey of snailfish specific genes.</title>
        <authorList>
            <person name="Kim W."/>
            <person name="Song I."/>
            <person name="Jeong J.-H."/>
            <person name="Kim D."/>
            <person name="Kim S."/>
            <person name="Ryu S."/>
            <person name="Song J.Y."/>
            <person name="Lee S.K."/>
        </authorList>
    </citation>
    <scope>NUCLEOTIDE SEQUENCE [LARGE SCALE GENOMIC DNA]</scope>
    <source>
        <tissue evidence="2">Muscle</tissue>
    </source>
</reference>
<keyword evidence="3" id="KW-1185">Reference proteome</keyword>
<comment type="caution">
    <text evidence="2">The sequence shown here is derived from an EMBL/GenBank/DDBJ whole genome shotgun (WGS) entry which is preliminary data.</text>
</comment>
<feature type="compositionally biased region" description="Polar residues" evidence="1">
    <location>
        <begin position="19"/>
        <end position="39"/>
    </location>
</feature>
<organism evidence="2 3">
    <name type="scientific">Liparis tanakae</name>
    <name type="common">Tanaka's snailfish</name>
    <dbReference type="NCBI Taxonomy" id="230148"/>
    <lineage>
        <taxon>Eukaryota</taxon>
        <taxon>Metazoa</taxon>
        <taxon>Chordata</taxon>
        <taxon>Craniata</taxon>
        <taxon>Vertebrata</taxon>
        <taxon>Euteleostomi</taxon>
        <taxon>Actinopterygii</taxon>
        <taxon>Neopterygii</taxon>
        <taxon>Teleostei</taxon>
        <taxon>Neoteleostei</taxon>
        <taxon>Acanthomorphata</taxon>
        <taxon>Eupercaria</taxon>
        <taxon>Perciformes</taxon>
        <taxon>Cottioidei</taxon>
        <taxon>Cottales</taxon>
        <taxon>Liparidae</taxon>
        <taxon>Liparis</taxon>
    </lineage>
</organism>
<accession>A0A4Z2FWK2</accession>